<evidence type="ECO:0000313" key="3">
    <source>
        <dbReference type="Proteomes" id="UP001159387"/>
    </source>
</evidence>
<keyword evidence="1" id="KW-1133">Transmembrane helix</keyword>
<comment type="caution">
    <text evidence="2">The sequence shown here is derived from an EMBL/GenBank/DDBJ whole genome shotgun (WGS) entry which is preliminary data.</text>
</comment>
<dbReference type="EMBL" id="JANQDH010000050">
    <property type="protein sequence ID" value="MDH6060379.1"/>
    <property type="molecule type" value="Genomic_DNA"/>
</dbReference>
<name>A0AA43GRQ2_9CYAN</name>
<reference evidence="2 3" key="1">
    <citation type="journal article" date="2023" name="J. Phycol.">
        <title>Chrysosporum ovalisporum is synonymous with the true-branching cyanobacterium Umezakia natans (Nostocales/Aphanizomenonaceae).</title>
        <authorList>
            <person name="McGregor G.B."/>
            <person name="Sendall B.C."/>
            <person name="Niiyama Y."/>
            <person name="Tuji A."/>
            <person name="Willis A."/>
        </authorList>
    </citation>
    <scope>NUCLEOTIDE SEQUENCE [LARGE SCALE GENOMIC DNA]</scope>
    <source>
        <strain evidence="2 3">ANA360D</strain>
    </source>
</reference>
<proteinExistence type="predicted"/>
<keyword evidence="1" id="KW-0812">Transmembrane</keyword>
<organism evidence="2 3">
    <name type="scientific">Chrysosporum bergii ANA360D</name>
    <dbReference type="NCBI Taxonomy" id="617107"/>
    <lineage>
        <taxon>Bacteria</taxon>
        <taxon>Bacillati</taxon>
        <taxon>Cyanobacteriota</taxon>
        <taxon>Cyanophyceae</taxon>
        <taxon>Nostocales</taxon>
        <taxon>Nodulariaceae</taxon>
        <taxon>Chrysosporum</taxon>
    </lineage>
</organism>
<sequence length="68" mass="7835">MNYFSDTISQLVWHLPINLMMLAQIIKDPDVLGQMQQAWNNFVQTGQVWALLIGLIMGYIFRSLTSYG</sequence>
<keyword evidence="1" id="KW-0472">Membrane</keyword>
<dbReference type="AlphaFoldDB" id="A0AA43GRQ2"/>
<evidence type="ECO:0000313" key="2">
    <source>
        <dbReference type="EMBL" id="MDH6060379.1"/>
    </source>
</evidence>
<dbReference type="Proteomes" id="UP001159387">
    <property type="component" value="Unassembled WGS sequence"/>
</dbReference>
<accession>A0AA43GRQ2</accession>
<protein>
    <submittedName>
        <fullName evidence="2">Uncharacterized protein</fullName>
    </submittedName>
</protein>
<evidence type="ECO:0000256" key="1">
    <source>
        <dbReference type="SAM" id="Phobius"/>
    </source>
</evidence>
<dbReference type="RefSeq" id="WP_280654379.1">
    <property type="nucleotide sequence ID" value="NZ_JANQDH010000050.1"/>
</dbReference>
<keyword evidence="3" id="KW-1185">Reference proteome</keyword>
<feature type="transmembrane region" description="Helical" evidence="1">
    <location>
        <begin position="46"/>
        <end position="64"/>
    </location>
</feature>
<gene>
    <name evidence="2" type="ORF">NWP17_07995</name>
</gene>